<evidence type="ECO:0000256" key="8">
    <source>
        <dbReference type="ARBA" id="ARBA00023004"/>
    </source>
</evidence>
<dbReference type="Gene3D" id="3.40.50.740">
    <property type="match status" value="1"/>
</dbReference>
<dbReference type="GO" id="GO:0016020">
    <property type="term" value="C:membrane"/>
    <property type="evidence" value="ECO:0007669"/>
    <property type="project" value="TreeGrafter"/>
</dbReference>
<keyword evidence="10" id="KW-0534">Nitrate assimilation</keyword>
<dbReference type="GO" id="GO:0046872">
    <property type="term" value="F:metal ion binding"/>
    <property type="evidence" value="ECO:0007669"/>
    <property type="project" value="UniProtKB-KW"/>
</dbReference>
<sequence>MSVPFQCPFCGVACGLLWEEGRVRGDKKHPATRGDLCQKPVYYPRMMDSGRITVPLYRENKDGPFREISWDKAYDILSSILKSLDGEEVYFYLSGQLLTEDIYVMVKLVKGFLKTNNMDANSRLCMATPATAYRLVFGSDGPPGCYDDIDDSDTFVFVGSNAAWTHPVIYKRVLKRKHDAGAYVVVIDPLKTETAKHADMHIQLKPGTDAFLFNAVLYVLYKEGCIDKDFVSYCVEGFEETLTTVTKYAPSLVSSLCNVPLSQIIKLAELYATSKKLISFWCQGINQSSSGVATNIALMNLHLATGRVGEKGFPFALTGQPNAMGGREMGYLSHALPGYRDVRNKDHRHQVESFWGIPEGSIRDKPGPTVMEAVDLILEGKIKFLWVVATNPAVTLPSLGKVWKALRKVFLVVQDAYFNDTVSFANLVLPAAQLGEKEGTMTGSDRTITLCRRWSHPPGEARPDWQIFTQLAERLGFGKSFPYTSSEDIFNELKQLTKGRVCDISEFSYRDLPRRWGGRWLYPNGSFPTPTGKARMYPIDPVQKETTGGQMILITGRTKNQWHTMTRTGKVPQLLKGEEEPFVAINPVDADRLGLRDQDTVVLKRGRYAVRIKCRVSHHVPQGVLFSPFGYGISFGNPINLLTTDTVDPLSFQPELKFTPVEVLGCYEETSCTVRKQEEGGVP</sequence>
<dbReference type="RefSeq" id="WP_012992355.1">
    <property type="nucleotide sequence ID" value="NC_013894.1"/>
</dbReference>
<dbReference type="PANTHER" id="PTHR43105">
    <property type="entry name" value="RESPIRATORY NITRATE REDUCTASE"/>
    <property type="match status" value="1"/>
</dbReference>
<dbReference type="Pfam" id="PF00384">
    <property type="entry name" value="Molybdopterin"/>
    <property type="match status" value="1"/>
</dbReference>
<dbReference type="Pfam" id="PF04879">
    <property type="entry name" value="Molybdop_Fe4S4"/>
    <property type="match status" value="1"/>
</dbReference>
<dbReference type="GO" id="GO:0045333">
    <property type="term" value="P:cellular respiration"/>
    <property type="evidence" value="ECO:0007669"/>
    <property type="project" value="UniProtKB-ARBA"/>
</dbReference>
<comment type="similarity">
    <text evidence="3">Belongs to the prokaryotic molybdopterin-containing oxidoreductase family. NasA/NapA/NarB subfamily.</text>
</comment>
<accession>D3SMG9</accession>
<evidence type="ECO:0000256" key="1">
    <source>
        <dbReference type="ARBA" id="ARBA00001942"/>
    </source>
</evidence>
<dbReference type="GO" id="GO:0051539">
    <property type="term" value="F:4 iron, 4 sulfur cluster binding"/>
    <property type="evidence" value="ECO:0007669"/>
    <property type="project" value="UniProtKB-KW"/>
</dbReference>
<keyword evidence="6" id="KW-0479">Metal-binding</keyword>
<dbReference type="STRING" id="638303.Thal_1318"/>
<dbReference type="InterPro" id="IPR006656">
    <property type="entry name" value="Mopterin_OxRdtase"/>
</dbReference>
<dbReference type="Gene3D" id="2.20.25.90">
    <property type="entry name" value="ADC-like domains"/>
    <property type="match status" value="1"/>
</dbReference>
<dbReference type="SMART" id="SM00926">
    <property type="entry name" value="Molybdop_Fe4S4"/>
    <property type="match status" value="1"/>
</dbReference>
<evidence type="ECO:0000256" key="6">
    <source>
        <dbReference type="ARBA" id="ARBA00022723"/>
    </source>
</evidence>
<dbReference type="InterPro" id="IPR006963">
    <property type="entry name" value="Mopterin_OxRdtase_4Fe-4S_dom"/>
</dbReference>
<comment type="cofactor">
    <cofactor evidence="2">
        <name>[4Fe-4S] cluster</name>
        <dbReference type="ChEBI" id="CHEBI:49883"/>
    </cofactor>
</comment>
<dbReference type="Gene3D" id="2.40.40.20">
    <property type="match status" value="1"/>
</dbReference>
<gene>
    <name evidence="12" type="ordered locus">Thal_1318</name>
</gene>
<evidence type="ECO:0000313" key="12">
    <source>
        <dbReference type="EMBL" id="ADC89949.1"/>
    </source>
</evidence>
<reference evidence="13" key="1">
    <citation type="journal article" date="2010" name="Stand. Genomic Sci.">
        <title>Complete genome sequence of Thermocrinis albus type strain (HI 11/12T).</title>
        <authorList>
            <person name="Wirth R."/>
            <person name="Sikorski J."/>
            <person name="Brambilla E."/>
            <person name="Misra M."/>
            <person name="Lapidus A."/>
            <person name="Copeland A."/>
            <person name="Nolan M."/>
            <person name="Lucas S."/>
            <person name="Chen F."/>
            <person name="Tice H."/>
            <person name="Cheng J.F."/>
            <person name="Han C."/>
            <person name="Detter J.C."/>
            <person name="Tapia R."/>
            <person name="Bruce D."/>
            <person name="Goodwin L."/>
            <person name="Pitluck S."/>
            <person name="Pati A."/>
            <person name="Anderson I."/>
            <person name="Ivanova N."/>
            <person name="Mavromatis K."/>
            <person name="Mikhailova N."/>
            <person name="Chen A."/>
            <person name="Palaniappan K."/>
            <person name="Bilek Y."/>
            <person name="Hader T."/>
            <person name="Land M."/>
            <person name="Hauser L."/>
            <person name="Chang Y.J."/>
            <person name="Jeffries C.D."/>
            <person name="Tindall B.J."/>
            <person name="Rohde M."/>
            <person name="Goker M."/>
            <person name="Bristow J."/>
            <person name="Eisen J.A."/>
            <person name="Markowitz V."/>
            <person name="Hugenholtz P."/>
            <person name="Kyrpides N.C."/>
            <person name="Klenk H.P."/>
        </authorList>
    </citation>
    <scope>NUCLEOTIDE SEQUENCE [LARGE SCALE GENOMIC DNA]</scope>
    <source>
        <strain evidence="13">DSM 14484 / JCM 11386 / HI 11/12</strain>
    </source>
</reference>
<keyword evidence="9" id="KW-0411">Iron-sulfur</keyword>
<evidence type="ECO:0000256" key="5">
    <source>
        <dbReference type="ARBA" id="ARBA00022505"/>
    </source>
</evidence>
<keyword evidence="13" id="KW-1185">Reference proteome</keyword>
<evidence type="ECO:0000256" key="2">
    <source>
        <dbReference type="ARBA" id="ARBA00001966"/>
    </source>
</evidence>
<keyword evidence="5" id="KW-0500">Molybdenum</keyword>
<dbReference type="SUPFAM" id="SSF53706">
    <property type="entry name" value="Formate dehydrogenase/DMSO reductase, domains 1-3"/>
    <property type="match status" value="1"/>
</dbReference>
<dbReference type="HOGENOM" id="CLU_000422_13_4_0"/>
<organism evidence="12 13">
    <name type="scientific">Thermocrinis albus (strain DSM 14484 / JCM 11386 / HI 11/12)</name>
    <dbReference type="NCBI Taxonomy" id="638303"/>
    <lineage>
        <taxon>Bacteria</taxon>
        <taxon>Pseudomonadati</taxon>
        <taxon>Aquificota</taxon>
        <taxon>Aquificia</taxon>
        <taxon>Aquificales</taxon>
        <taxon>Aquificaceae</taxon>
        <taxon>Thermocrinis</taxon>
    </lineage>
</organism>
<dbReference type="InterPro" id="IPR050123">
    <property type="entry name" value="Prok_molybdopt-oxidoreductase"/>
</dbReference>
<evidence type="ECO:0000256" key="7">
    <source>
        <dbReference type="ARBA" id="ARBA00023002"/>
    </source>
</evidence>
<dbReference type="AlphaFoldDB" id="D3SMG9"/>
<dbReference type="eggNOG" id="COG0243">
    <property type="taxonomic scope" value="Bacteria"/>
</dbReference>
<evidence type="ECO:0000256" key="4">
    <source>
        <dbReference type="ARBA" id="ARBA00022485"/>
    </source>
</evidence>
<dbReference type="SUPFAM" id="SSF50692">
    <property type="entry name" value="ADC-like"/>
    <property type="match status" value="1"/>
</dbReference>
<keyword evidence="8" id="KW-0408">Iron</keyword>
<dbReference type="Gene3D" id="3.40.228.10">
    <property type="entry name" value="Dimethylsulfoxide Reductase, domain 2"/>
    <property type="match status" value="1"/>
</dbReference>
<dbReference type="GO" id="GO:0016491">
    <property type="term" value="F:oxidoreductase activity"/>
    <property type="evidence" value="ECO:0007669"/>
    <property type="project" value="UniProtKB-KW"/>
</dbReference>
<dbReference type="KEGG" id="tal:Thal_1318"/>
<dbReference type="Proteomes" id="UP000002043">
    <property type="component" value="Chromosome"/>
</dbReference>
<dbReference type="CDD" id="cd02791">
    <property type="entry name" value="MopB_CT_Nitrate-R-NapA-like"/>
    <property type="match status" value="1"/>
</dbReference>
<feature type="domain" description="4Fe-4S Mo/W bis-MGD-type" evidence="11">
    <location>
        <begin position="1"/>
        <end position="49"/>
    </location>
</feature>
<protein>
    <submittedName>
        <fullName evidence="12">Molybdopterin oxidoreductase</fullName>
    </submittedName>
</protein>
<keyword evidence="7" id="KW-0560">Oxidoreductase</keyword>
<dbReference type="PANTHER" id="PTHR43105:SF9">
    <property type="entry name" value="NADPH-FE(3+) OXIDOREDUCTASE SUBUNIT ALPHA"/>
    <property type="match status" value="1"/>
</dbReference>
<keyword evidence="4" id="KW-0004">4Fe-4S</keyword>
<dbReference type="CDD" id="cd02754">
    <property type="entry name" value="MopB_Nitrate-R-NapA-like"/>
    <property type="match status" value="1"/>
</dbReference>
<dbReference type="InterPro" id="IPR006657">
    <property type="entry name" value="MoPterin_dinucl-bd_dom"/>
</dbReference>
<comment type="cofactor">
    <cofactor evidence="1">
        <name>Mo-bis(molybdopterin guanine dinucleotide)</name>
        <dbReference type="ChEBI" id="CHEBI:60539"/>
    </cofactor>
</comment>
<dbReference type="EMBL" id="CP001931">
    <property type="protein sequence ID" value="ADC89949.1"/>
    <property type="molecule type" value="Genomic_DNA"/>
</dbReference>
<dbReference type="GO" id="GO:0042128">
    <property type="term" value="P:nitrate assimilation"/>
    <property type="evidence" value="ECO:0007669"/>
    <property type="project" value="UniProtKB-KW"/>
</dbReference>
<dbReference type="InterPro" id="IPR009010">
    <property type="entry name" value="Asp_de-COase-like_dom_sf"/>
</dbReference>
<evidence type="ECO:0000259" key="11">
    <source>
        <dbReference type="SMART" id="SM00926"/>
    </source>
</evidence>
<name>D3SMG9_THEAH</name>
<dbReference type="OrthoDB" id="9789468at2"/>
<evidence type="ECO:0000256" key="3">
    <source>
        <dbReference type="ARBA" id="ARBA00008747"/>
    </source>
</evidence>
<dbReference type="Pfam" id="PF01568">
    <property type="entry name" value="Molydop_binding"/>
    <property type="match status" value="1"/>
</dbReference>
<dbReference type="InterPro" id="IPR041957">
    <property type="entry name" value="CT_Nitrate-R-NapA-like"/>
</dbReference>
<proteinExistence type="inferred from homology"/>
<evidence type="ECO:0000313" key="13">
    <source>
        <dbReference type="Proteomes" id="UP000002043"/>
    </source>
</evidence>
<evidence type="ECO:0000256" key="9">
    <source>
        <dbReference type="ARBA" id="ARBA00023014"/>
    </source>
</evidence>
<dbReference type="GO" id="GO:0043546">
    <property type="term" value="F:molybdopterin cofactor binding"/>
    <property type="evidence" value="ECO:0007669"/>
    <property type="project" value="InterPro"/>
</dbReference>
<evidence type="ECO:0000256" key="10">
    <source>
        <dbReference type="ARBA" id="ARBA00023063"/>
    </source>
</evidence>